<sequence length="180" mass="20018">MLNSKNKNFFLRFQIITRNWVYRAKPAPERGFAGFLITILIFAVMVGIAFSITTLTLGEHKISRNIIKSSQAYYIAEAGTEDALLRFFDDTKDLPSGTELPYEIPITINGETATATIYITDQPGHKKFIDSQGDVKERIRKVRAIVGVETTEASFHYGAQIGDGGLVMQNKAIVHGNVFS</sequence>
<organism evidence="2">
    <name type="scientific">marine sediment metagenome</name>
    <dbReference type="NCBI Taxonomy" id="412755"/>
    <lineage>
        <taxon>unclassified sequences</taxon>
        <taxon>metagenomes</taxon>
        <taxon>ecological metagenomes</taxon>
    </lineage>
</organism>
<dbReference type="AlphaFoldDB" id="X1MGA0"/>
<evidence type="ECO:0000256" key="1">
    <source>
        <dbReference type="SAM" id="Phobius"/>
    </source>
</evidence>
<feature type="transmembrane region" description="Helical" evidence="1">
    <location>
        <begin position="32"/>
        <end position="58"/>
    </location>
</feature>
<keyword evidence="1" id="KW-1133">Transmembrane helix</keyword>
<keyword evidence="1" id="KW-0812">Transmembrane</keyword>
<evidence type="ECO:0008006" key="3">
    <source>
        <dbReference type="Google" id="ProtNLM"/>
    </source>
</evidence>
<protein>
    <recommendedName>
        <fullName evidence="3">Type 4 fimbrial biogenesis protein PilX N-terminal domain-containing protein</fullName>
    </recommendedName>
</protein>
<accession>X1MGA0</accession>
<reference evidence="2" key="1">
    <citation type="journal article" date="2014" name="Front. Microbiol.">
        <title>High frequency of phylogenetically diverse reductive dehalogenase-homologous genes in deep subseafloor sedimentary metagenomes.</title>
        <authorList>
            <person name="Kawai M."/>
            <person name="Futagami T."/>
            <person name="Toyoda A."/>
            <person name="Takaki Y."/>
            <person name="Nishi S."/>
            <person name="Hori S."/>
            <person name="Arai W."/>
            <person name="Tsubouchi T."/>
            <person name="Morono Y."/>
            <person name="Uchiyama I."/>
            <person name="Ito T."/>
            <person name="Fujiyama A."/>
            <person name="Inagaki F."/>
            <person name="Takami H."/>
        </authorList>
    </citation>
    <scope>NUCLEOTIDE SEQUENCE</scope>
    <source>
        <strain evidence="2">Expedition CK06-06</strain>
    </source>
</reference>
<feature type="non-terminal residue" evidence="2">
    <location>
        <position position="180"/>
    </location>
</feature>
<dbReference type="EMBL" id="BARV01016731">
    <property type="protein sequence ID" value="GAI30303.1"/>
    <property type="molecule type" value="Genomic_DNA"/>
</dbReference>
<proteinExistence type="predicted"/>
<gene>
    <name evidence="2" type="ORF">S06H3_28638</name>
</gene>
<keyword evidence="1" id="KW-0472">Membrane</keyword>
<name>X1MGA0_9ZZZZ</name>
<comment type="caution">
    <text evidence="2">The sequence shown here is derived from an EMBL/GenBank/DDBJ whole genome shotgun (WGS) entry which is preliminary data.</text>
</comment>
<evidence type="ECO:0000313" key="2">
    <source>
        <dbReference type="EMBL" id="GAI30303.1"/>
    </source>
</evidence>